<evidence type="ECO:0000256" key="5">
    <source>
        <dbReference type="ARBA" id="ARBA00022737"/>
    </source>
</evidence>
<feature type="coiled-coil region" evidence="9">
    <location>
        <begin position="556"/>
        <end position="583"/>
    </location>
</feature>
<dbReference type="Pfam" id="PF23241">
    <property type="entry name" value="HAT_PRP39_C"/>
    <property type="match status" value="1"/>
</dbReference>
<evidence type="ECO:0000256" key="4">
    <source>
        <dbReference type="ARBA" id="ARBA00022728"/>
    </source>
</evidence>
<evidence type="ECO:0000259" key="10">
    <source>
        <dbReference type="Pfam" id="PF23231"/>
    </source>
</evidence>
<keyword evidence="6" id="KW-0508">mRNA splicing</keyword>
<dbReference type="GO" id="GO:0071011">
    <property type="term" value="C:precatalytic spliceosome"/>
    <property type="evidence" value="ECO:0007669"/>
    <property type="project" value="TreeGrafter"/>
</dbReference>
<comment type="subcellular location">
    <subcellularLocation>
        <location evidence="1">Nucleus</location>
    </subcellularLocation>
</comment>
<evidence type="ECO:0000256" key="8">
    <source>
        <dbReference type="ARBA" id="ARBA00037040"/>
    </source>
</evidence>
<dbReference type="SUPFAM" id="SSF48452">
    <property type="entry name" value="TPR-like"/>
    <property type="match status" value="1"/>
</dbReference>
<dbReference type="Pfam" id="PF23231">
    <property type="entry name" value="HAT_Syf1_CNRKL1_C"/>
    <property type="match status" value="1"/>
</dbReference>
<dbReference type="Gene3D" id="1.25.40.10">
    <property type="entry name" value="Tetratricopeptide repeat domain"/>
    <property type="match status" value="4"/>
</dbReference>
<keyword evidence="4" id="KW-0747">Spliceosome</keyword>
<keyword evidence="3" id="KW-0507">mRNA processing</keyword>
<dbReference type="InterPro" id="IPR055430">
    <property type="entry name" value="HAT_Syf1_CNRKL1_C"/>
</dbReference>
<comment type="similarity">
    <text evidence="2">Belongs to the crooked-neck family.</text>
</comment>
<proteinExistence type="inferred from homology"/>
<dbReference type="InterPro" id="IPR019734">
    <property type="entry name" value="TPR_rpt"/>
</dbReference>
<dbReference type="FunFam" id="1.25.40.10:FF:000306">
    <property type="entry name" value="Cell cycle control protein cwf4"/>
    <property type="match status" value="1"/>
</dbReference>
<keyword evidence="5" id="KW-0677">Repeat</keyword>
<dbReference type="InterPro" id="IPR011990">
    <property type="entry name" value="TPR-like_helical_dom_sf"/>
</dbReference>
<dbReference type="AlphaFoldDB" id="A0A4P9YGS1"/>
<dbReference type="FunFam" id="1.25.40.10:FF:000048">
    <property type="entry name" value="Cell cycle control protein"/>
    <property type="match status" value="1"/>
</dbReference>
<evidence type="ECO:0000313" key="11">
    <source>
        <dbReference type="EMBL" id="RKP18717.1"/>
    </source>
</evidence>
<dbReference type="EMBL" id="ML005385">
    <property type="protein sequence ID" value="RKP18717.1"/>
    <property type="molecule type" value="Genomic_DNA"/>
</dbReference>
<dbReference type="PANTHER" id="PTHR11246">
    <property type="entry name" value="PRE-MRNA SPLICING FACTOR"/>
    <property type="match status" value="1"/>
</dbReference>
<dbReference type="SMART" id="SM00386">
    <property type="entry name" value="HAT"/>
    <property type="match status" value="14"/>
</dbReference>
<dbReference type="InterPro" id="IPR045075">
    <property type="entry name" value="Syf1-like"/>
</dbReference>
<dbReference type="FunFam" id="1.25.40.10:FF:000796">
    <property type="entry name" value="Crooked neck pre-mRNA splicing factor 1"/>
    <property type="match status" value="1"/>
</dbReference>
<accession>A0A4P9YGS1</accession>
<dbReference type="GO" id="GO:0000974">
    <property type="term" value="C:Prp19 complex"/>
    <property type="evidence" value="ECO:0007669"/>
    <property type="project" value="TreeGrafter"/>
</dbReference>
<gene>
    <name evidence="11" type="ORF">ROZALSC1DRAFT_29618</name>
</gene>
<dbReference type="InterPro" id="IPR003107">
    <property type="entry name" value="HAT"/>
</dbReference>
<reference evidence="12" key="1">
    <citation type="journal article" date="2018" name="Nat. Microbiol.">
        <title>Leveraging single-cell genomics to expand the fungal tree of life.</title>
        <authorList>
            <person name="Ahrendt S.R."/>
            <person name="Quandt C.A."/>
            <person name="Ciobanu D."/>
            <person name="Clum A."/>
            <person name="Salamov A."/>
            <person name="Andreopoulos B."/>
            <person name="Cheng J.F."/>
            <person name="Woyke T."/>
            <person name="Pelin A."/>
            <person name="Henrissat B."/>
            <person name="Reynolds N.K."/>
            <person name="Benny G.L."/>
            <person name="Smith M.E."/>
            <person name="James T.Y."/>
            <person name="Grigoriev I.V."/>
        </authorList>
    </citation>
    <scope>NUCLEOTIDE SEQUENCE [LARGE SCALE GENOMIC DNA]</scope>
    <source>
        <strain evidence="12">CSF55</strain>
    </source>
</reference>
<dbReference type="GO" id="GO:0000245">
    <property type="term" value="P:spliceosomal complex assembly"/>
    <property type="evidence" value="ECO:0007669"/>
    <property type="project" value="TreeGrafter"/>
</dbReference>
<comment type="function">
    <text evidence="8">Involved in pre-mRNA splicing and cell cycle progression. Required for the spliceosome assembly and initiation of the DNA replication.</text>
</comment>
<dbReference type="GO" id="GO:0071014">
    <property type="term" value="C:post-mRNA release spliceosomal complex"/>
    <property type="evidence" value="ECO:0007669"/>
    <property type="project" value="TreeGrafter"/>
</dbReference>
<evidence type="ECO:0000256" key="9">
    <source>
        <dbReference type="SAM" id="Coils"/>
    </source>
</evidence>
<dbReference type="GO" id="GO:0071007">
    <property type="term" value="C:U2-type catalytic step 2 spliceosome"/>
    <property type="evidence" value="ECO:0007669"/>
    <property type="project" value="TreeGrafter"/>
</dbReference>
<dbReference type="Proteomes" id="UP000281549">
    <property type="component" value="Unassembled WGS sequence"/>
</dbReference>
<keyword evidence="7" id="KW-0539">Nucleus</keyword>
<organism evidence="11 12">
    <name type="scientific">Rozella allomycis (strain CSF55)</name>
    <dbReference type="NCBI Taxonomy" id="988480"/>
    <lineage>
        <taxon>Eukaryota</taxon>
        <taxon>Fungi</taxon>
        <taxon>Fungi incertae sedis</taxon>
        <taxon>Cryptomycota</taxon>
        <taxon>Cryptomycota incertae sedis</taxon>
        <taxon>Rozella</taxon>
    </lineage>
</organism>
<dbReference type="Pfam" id="PF13181">
    <property type="entry name" value="TPR_8"/>
    <property type="match status" value="1"/>
</dbReference>
<dbReference type="PANTHER" id="PTHR11246:SF3">
    <property type="entry name" value="CROOKED NECK-LIKE PROTEIN 1"/>
    <property type="match status" value="1"/>
</dbReference>
<evidence type="ECO:0000256" key="3">
    <source>
        <dbReference type="ARBA" id="ARBA00022664"/>
    </source>
</evidence>
<dbReference type="InterPro" id="IPR059164">
    <property type="entry name" value="HAT_PRP39_C"/>
</dbReference>
<keyword evidence="9" id="KW-0175">Coiled coil</keyword>
<protein>
    <submittedName>
        <fullName evidence="11">TPR-like protein</fullName>
    </submittedName>
</protein>
<name>A0A4P9YGS1_ROZAC</name>
<evidence type="ECO:0000256" key="1">
    <source>
        <dbReference type="ARBA" id="ARBA00004123"/>
    </source>
</evidence>
<evidence type="ECO:0000313" key="12">
    <source>
        <dbReference type="Proteomes" id="UP000281549"/>
    </source>
</evidence>
<feature type="domain" description="Pre-mRNA-splicing factor Syf1/CRNKL1-like C-terminal HAT-repeats" evidence="10">
    <location>
        <begin position="78"/>
        <end position="369"/>
    </location>
</feature>
<sequence>MIPNKPPELVETAKPVHVKNKQPAAIQVTAEQILREAKERQEALERRPKQRMIDGEELYEMRYLQRKAFEDKLKANRMAIGLWLKYARWEEDQRELVRARSVYDRCLQMDARSVTAWIKYTEMEMRFKNINHARNLYDRAVAVLPRVDQLWYKYAYMEEMLGNVNGARQVFERWMEWEPDENAWNAYIKFERRYEEIEKARKVFERFDRFVFVHAKPKNWIKYARFEEENRNFEGARNVFERAVEYYGDEFMDVKLIVEFAKFESRMKEIERARVIFKYALEKVNKEKAESLYKKYSQFEKQFGNRIEIEKVTLDKRRLEYEELLKENEKNYDVWFDYARLEEANKDSVKIREIYERAISQIPPTAEKKHWRRYIFLWINYAIYEEIENKDFDKAKEIYQTCLKLIPHKQFTFAKVWILFSKFLIRRKDFIAARKNLGLAIGICPKDKIFKAYIELELKMREFDRCRILYEKYIEWNPANSYAWIKYAELEKLLGDNDRSRSIFTLAISQKILDRPDVVWKSFIDFEIENEEFDNVRSLYERLLSETEHVKVWISFANFEKEISQFENARNIYERAYSSLKDQALDEQRLILLEAWKEFENFVDPNSEFSQSVQSKFPKKVKKRRKVVTDDGLDAGYEEYYHYIFPDDRKEMPHLKLLEMAHKWKKEKNVEKPERAKVEVEGVNNVEN</sequence>
<evidence type="ECO:0000256" key="6">
    <source>
        <dbReference type="ARBA" id="ARBA00023187"/>
    </source>
</evidence>
<evidence type="ECO:0000256" key="2">
    <source>
        <dbReference type="ARBA" id="ARBA00008644"/>
    </source>
</evidence>
<evidence type="ECO:0000256" key="7">
    <source>
        <dbReference type="ARBA" id="ARBA00023242"/>
    </source>
</evidence>